<feature type="transmembrane region" description="Helical" evidence="1">
    <location>
        <begin position="81"/>
        <end position="100"/>
    </location>
</feature>
<keyword evidence="1" id="KW-1133">Transmembrane helix</keyword>
<keyword evidence="1" id="KW-0812">Transmembrane</keyword>
<evidence type="ECO:0000313" key="3">
    <source>
        <dbReference type="Proteomes" id="UP000239504"/>
    </source>
</evidence>
<keyword evidence="1" id="KW-0472">Membrane</keyword>
<feature type="transmembrane region" description="Helical" evidence="1">
    <location>
        <begin position="191"/>
        <end position="215"/>
    </location>
</feature>
<dbReference type="EMBL" id="PJCH01000005">
    <property type="protein sequence ID" value="PQA88220.1"/>
    <property type="molecule type" value="Genomic_DNA"/>
</dbReference>
<accession>A0A2S7K6S8</accession>
<feature type="transmembrane region" description="Helical" evidence="1">
    <location>
        <begin position="9"/>
        <end position="28"/>
    </location>
</feature>
<dbReference type="Pfam" id="PF14329">
    <property type="entry name" value="DUF4386"/>
    <property type="match status" value="1"/>
</dbReference>
<dbReference type="AlphaFoldDB" id="A0A2S7K6S8"/>
<feature type="transmembrane region" description="Helical" evidence="1">
    <location>
        <begin position="48"/>
        <end position="69"/>
    </location>
</feature>
<evidence type="ECO:0000256" key="1">
    <source>
        <dbReference type="SAM" id="Phobius"/>
    </source>
</evidence>
<dbReference type="RefSeq" id="WP_104829465.1">
    <property type="nucleotide sequence ID" value="NZ_PJCH01000005.1"/>
</dbReference>
<proteinExistence type="predicted"/>
<dbReference type="OrthoDB" id="5421633at2"/>
<keyword evidence="3" id="KW-1185">Reference proteome</keyword>
<dbReference type="InterPro" id="IPR025495">
    <property type="entry name" value="DUF4386"/>
</dbReference>
<gene>
    <name evidence="2" type="ORF">CW354_07900</name>
</gene>
<sequence>MMSAGRQAGLLYLLLGVTGAFSTLYVPGQLFVADDPQATLERISASPLLLKLGIASGLFSDVMFMGMAVRLFLMLERYGRFAAGLLVVFVVVGVALHFSAFTNLYAVAPLAEGAEAASGDMAARVMERIEQYELEMGFVEIFWGLWLIPFGYLVLVSGAIPRVIGFFLVLGGAGYLMNFLGPLLLPDIYVGTTLSVVVAMASVIGEMGAIFWLLIMGARNERY</sequence>
<feature type="transmembrane region" description="Helical" evidence="1">
    <location>
        <begin position="163"/>
        <end position="185"/>
    </location>
</feature>
<organism evidence="2 3">
    <name type="scientific">Hyphococcus luteus</name>
    <dbReference type="NCBI Taxonomy" id="2058213"/>
    <lineage>
        <taxon>Bacteria</taxon>
        <taxon>Pseudomonadati</taxon>
        <taxon>Pseudomonadota</taxon>
        <taxon>Alphaproteobacteria</taxon>
        <taxon>Parvularculales</taxon>
        <taxon>Parvularculaceae</taxon>
        <taxon>Hyphococcus</taxon>
    </lineage>
</organism>
<feature type="transmembrane region" description="Helical" evidence="1">
    <location>
        <begin position="136"/>
        <end position="156"/>
    </location>
</feature>
<protein>
    <submittedName>
        <fullName evidence="2">DUF4386 domain-containing protein</fullName>
    </submittedName>
</protein>
<name>A0A2S7K6S8_9PROT</name>
<comment type="caution">
    <text evidence="2">The sequence shown here is derived from an EMBL/GenBank/DDBJ whole genome shotgun (WGS) entry which is preliminary data.</text>
</comment>
<evidence type="ECO:0000313" key="2">
    <source>
        <dbReference type="EMBL" id="PQA88220.1"/>
    </source>
</evidence>
<dbReference type="Proteomes" id="UP000239504">
    <property type="component" value="Unassembled WGS sequence"/>
</dbReference>
<reference evidence="2 3" key="1">
    <citation type="submission" date="2017-12" db="EMBL/GenBank/DDBJ databases">
        <authorList>
            <person name="Hurst M.R.H."/>
        </authorList>
    </citation>
    <scope>NUCLEOTIDE SEQUENCE [LARGE SCALE GENOMIC DNA]</scope>
    <source>
        <strain evidence="2 3">SY-3-19</strain>
    </source>
</reference>